<dbReference type="Proteomes" id="UP000292118">
    <property type="component" value="Chromosome"/>
</dbReference>
<dbReference type="KEGG" id="xya:ET471_10950"/>
<reference evidence="2 3" key="1">
    <citation type="submission" date="2019-01" db="EMBL/GenBank/DDBJ databases">
        <title>Genome sequencing of strain FW10M-9.</title>
        <authorList>
            <person name="Heo J."/>
            <person name="Kim S.-J."/>
            <person name="Kim J.-S."/>
            <person name="Hong S.-B."/>
            <person name="Kwon S.-W."/>
        </authorList>
    </citation>
    <scope>NUCLEOTIDE SEQUENCE [LARGE SCALE GENOMIC DNA]</scope>
    <source>
        <strain evidence="2 3">FW10M-9</strain>
    </source>
</reference>
<name>A0A4P6F6Q8_9MICO</name>
<organism evidence="2 3">
    <name type="scientific">Xylanimonas protaetiae</name>
    <dbReference type="NCBI Taxonomy" id="2509457"/>
    <lineage>
        <taxon>Bacteria</taxon>
        <taxon>Bacillati</taxon>
        <taxon>Actinomycetota</taxon>
        <taxon>Actinomycetes</taxon>
        <taxon>Micrococcales</taxon>
        <taxon>Promicromonosporaceae</taxon>
        <taxon>Xylanimonas</taxon>
    </lineage>
</organism>
<evidence type="ECO:0000256" key="1">
    <source>
        <dbReference type="SAM" id="Phobius"/>
    </source>
</evidence>
<feature type="transmembrane region" description="Helical" evidence="1">
    <location>
        <begin position="80"/>
        <end position="103"/>
    </location>
</feature>
<keyword evidence="1" id="KW-0472">Membrane</keyword>
<dbReference type="OrthoDB" id="10020976at2"/>
<evidence type="ECO:0000313" key="2">
    <source>
        <dbReference type="EMBL" id="QAY70483.1"/>
    </source>
</evidence>
<keyword evidence="1" id="KW-0812">Transmembrane</keyword>
<evidence type="ECO:0000313" key="3">
    <source>
        <dbReference type="Proteomes" id="UP000292118"/>
    </source>
</evidence>
<sequence>MGRCAVSRRAVVWAVAGLVAVVAAVSFALSASALVAVAGWAGVHGRLAWCVPVLADGGALAFSLAALVRREQGRGTAVEWVSLGVLAAVSVAANVAHAMGGAVAPSVRVAVGVAVVGVAPVVVLVATHTLAGLVAPHVAPASAPVADVAQVDDTEPVHEPERAEAAHAAPVLVAQAGAAVAAAVAEPVPAVAASVADVAQVAHAAPSHELRDVATVPPAEGAPWSDVPLWGELEPQEADDRGDLAAMRAMRNSGATLREVGAAFGVHASTVKRRLSAAPAGAVLAGA</sequence>
<gene>
    <name evidence="2" type="ORF">ET471_10950</name>
</gene>
<dbReference type="InterPro" id="IPR021235">
    <property type="entry name" value="DUF2637"/>
</dbReference>
<dbReference type="EMBL" id="CP035493">
    <property type="protein sequence ID" value="QAY70483.1"/>
    <property type="molecule type" value="Genomic_DNA"/>
</dbReference>
<feature type="transmembrane region" description="Helical" evidence="1">
    <location>
        <begin position="12"/>
        <end position="40"/>
    </location>
</feature>
<feature type="transmembrane region" description="Helical" evidence="1">
    <location>
        <begin position="109"/>
        <end position="134"/>
    </location>
</feature>
<feature type="transmembrane region" description="Helical" evidence="1">
    <location>
        <begin position="46"/>
        <end position="68"/>
    </location>
</feature>
<proteinExistence type="predicted"/>
<dbReference type="AlphaFoldDB" id="A0A4P6F6Q8"/>
<protein>
    <submittedName>
        <fullName evidence="2">DUF2637 domain-containing protein</fullName>
    </submittedName>
</protein>
<dbReference type="Pfam" id="PF10935">
    <property type="entry name" value="DUF2637"/>
    <property type="match status" value="1"/>
</dbReference>
<keyword evidence="3" id="KW-1185">Reference proteome</keyword>
<accession>A0A4P6F6Q8</accession>
<keyword evidence="1" id="KW-1133">Transmembrane helix</keyword>